<dbReference type="PANTHER" id="PTHR22835">
    <property type="entry name" value="ZINC FINGER FYVE DOMAIN CONTAINING PROTEIN"/>
    <property type="match status" value="1"/>
</dbReference>
<dbReference type="Proteomes" id="UP000238937">
    <property type="component" value="Unassembled WGS sequence"/>
</dbReference>
<dbReference type="Gene3D" id="3.40.50.1110">
    <property type="entry name" value="SGNH hydrolase"/>
    <property type="match status" value="1"/>
</dbReference>
<organism evidence="2 3">
    <name type="scientific">Chamaesiphon polymorphus CCALA 037</name>
    <dbReference type="NCBI Taxonomy" id="2107692"/>
    <lineage>
        <taxon>Bacteria</taxon>
        <taxon>Bacillati</taxon>
        <taxon>Cyanobacteriota</taxon>
        <taxon>Cyanophyceae</taxon>
        <taxon>Gomontiellales</taxon>
        <taxon>Chamaesiphonaceae</taxon>
        <taxon>Chamaesiphon</taxon>
    </lineage>
</organism>
<sequence>MPVRAIAADFSQIVVYGDSLSDVGNAAAKGATPPSSSQGRFSNGKLWIEYLADRLGIGSDRRQNFAEGGATTGTINVGQKYIPKLLGIAQQVKNHPISDPNALYVIWGGANDYLRATPANIPDPKVTIGNLSRDIGTLIDRGAKNILVVNLPNLGELPNTRNRPTATQLTILTQAHNAGLAASIRDLGKLNPQIKLSLVDVNTAFSQAIVNPRSYGFDNVTEGCFSVGCTTPNTYLFWDGIHPTTAAHKLIGDLAFQAISDSTADRVRVIACQEPNLFNTVRP</sequence>
<gene>
    <name evidence="2" type="ORF">C7B77_25310</name>
</gene>
<accession>A0A2T1FJS8</accession>
<protein>
    <submittedName>
        <fullName evidence="2">Phospholipase</fullName>
    </submittedName>
</protein>
<dbReference type="InterPro" id="IPR001087">
    <property type="entry name" value="GDSL"/>
</dbReference>
<evidence type="ECO:0000313" key="2">
    <source>
        <dbReference type="EMBL" id="PSB45169.1"/>
    </source>
</evidence>
<dbReference type="GO" id="GO:0016788">
    <property type="term" value="F:hydrolase activity, acting on ester bonds"/>
    <property type="evidence" value="ECO:0007669"/>
    <property type="project" value="InterPro"/>
</dbReference>
<name>A0A2T1FJS8_9CYAN</name>
<dbReference type="InterPro" id="IPR036514">
    <property type="entry name" value="SGNH_hydro_sf"/>
</dbReference>
<comment type="similarity">
    <text evidence="1">Belongs to the 'GDSL' lipolytic enzyme family.</text>
</comment>
<proteinExistence type="inferred from homology"/>
<evidence type="ECO:0000313" key="3">
    <source>
        <dbReference type="Proteomes" id="UP000238937"/>
    </source>
</evidence>
<dbReference type="CDD" id="cd01846">
    <property type="entry name" value="fatty_acyltransferase_like"/>
    <property type="match status" value="1"/>
</dbReference>
<dbReference type="Pfam" id="PF00657">
    <property type="entry name" value="Lipase_GDSL"/>
    <property type="match status" value="1"/>
</dbReference>
<evidence type="ECO:0000256" key="1">
    <source>
        <dbReference type="ARBA" id="ARBA00008668"/>
    </source>
</evidence>
<comment type="caution">
    <text evidence="2">The sequence shown here is derived from an EMBL/GenBank/DDBJ whole genome shotgun (WGS) entry which is preliminary data.</text>
</comment>
<dbReference type="PANTHER" id="PTHR22835:SF659">
    <property type="entry name" value="GDSL LIPASE_ACYLHYDROLASE, PUTATIVE (AFU_ORTHOLOGUE AFUA_2G00510)-RELATED"/>
    <property type="match status" value="1"/>
</dbReference>
<dbReference type="SUPFAM" id="SSF52266">
    <property type="entry name" value="SGNH hydrolase"/>
    <property type="match status" value="1"/>
</dbReference>
<keyword evidence="3" id="KW-1185">Reference proteome</keyword>
<dbReference type="EMBL" id="PVWO01000505">
    <property type="protein sequence ID" value="PSB45169.1"/>
    <property type="molecule type" value="Genomic_DNA"/>
</dbReference>
<dbReference type="AlphaFoldDB" id="A0A2T1FJS8"/>
<reference evidence="2 3" key="1">
    <citation type="submission" date="2018-03" db="EMBL/GenBank/DDBJ databases">
        <title>The ancient ancestry and fast evolution of plastids.</title>
        <authorList>
            <person name="Moore K.R."/>
            <person name="Magnabosco C."/>
            <person name="Momper L."/>
            <person name="Gold D.A."/>
            <person name="Bosak T."/>
            <person name="Fournier G.P."/>
        </authorList>
    </citation>
    <scope>NUCLEOTIDE SEQUENCE [LARGE SCALE GENOMIC DNA]</scope>
    <source>
        <strain evidence="2 3">CCALA 037</strain>
    </source>
</reference>
<dbReference type="OrthoDB" id="5292073at2"/>